<dbReference type="EMBL" id="LAZR01023954">
    <property type="protein sequence ID" value="KKL76746.1"/>
    <property type="molecule type" value="Genomic_DNA"/>
</dbReference>
<sequence length="68" mass="7369">MCRLATIGPGCPVVGADGICTIFYPEGVLAREERFGYCSFRNMRTPDPLAPKVLVKKKNPIKASKAKG</sequence>
<proteinExistence type="predicted"/>
<accession>A0A0F9FEB0</accession>
<dbReference type="AlphaFoldDB" id="A0A0F9FEB0"/>
<evidence type="ECO:0000313" key="1">
    <source>
        <dbReference type="EMBL" id="KKL76746.1"/>
    </source>
</evidence>
<comment type="caution">
    <text evidence="1">The sequence shown here is derived from an EMBL/GenBank/DDBJ whole genome shotgun (WGS) entry which is preliminary data.</text>
</comment>
<organism evidence="1">
    <name type="scientific">marine sediment metagenome</name>
    <dbReference type="NCBI Taxonomy" id="412755"/>
    <lineage>
        <taxon>unclassified sequences</taxon>
        <taxon>metagenomes</taxon>
        <taxon>ecological metagenomes</taxon>
    </lineage>
</organism>
<name>A0A0F9FEB0_9ZZZZ</name>
<reference evidence="1" key="1">
    <citation type="journal article" date="2015" name="Nature">
        <title>Complex archaea that bridge the gap between prokaryotes and eukaryotes.</title>
        <authorList>
            <person name="Spang A."/>
            <person name="Saw J.H."/>
            <person name="Jorgensen S.L."/>
            <person name="Zaremba-Niedzwiedzka K."/>
            <person name="Martijn J."/>
            <person name="Lind A.E."/>
            <person name="van Eijk R."/>
            <person name="Schleper C."/>
            <person name="Guy L."/>
            <person name="Ettema T.J."/>
        </authorList>
    </citation>
    <scope>NUCLEOTIDE SEQUENCE</scope>
</reference>
<protein>
    <submittedName>
        <fullName evidence="1">Uncharacterized protein</fullName>
    </submittedName>
</protein>
<gene>
    <name evidence="1" type="ORF">LCGC14_2041860</name>
</gene>